<keyword evidence="4" id="KW-0735">Signal-anchor</keyword>
<keyword evidence="10" id="KW-1185">Reference proteome</keyword>
<keyword evidence="7" id="KW-1133">Transmembrane helix</keyword>
<protein>
    <recommendedName>
        <fullName evidence="8">Exostosin GT47 domain-containing protein</fullName>
    </recommendedName>
</protein>
<dbReference type="GO" id="GO:0000139">
    <property type="term" value="C:Golgi membrane"/>
    <property type="evidence" value="ECO:0007669"/>
    <property type="project" value="UniProtKB-SubCell"/>
</dbReference>
<evidence type="ECO:0000256" key="6">
    <source>
        <dbReference type="SAM" id="MobiDB-lite"/>
    </source>
</evidence>
<keyword evidence="5" id="KW-0333">Golgi apparatus</keyword>
<sequence length="492" mass="57721">MFDRDEQQSHKKLQAYFFKKTSNFVFGRVLLCKCFQLLIIFLVFQALILSYFSYSPPKQKQTPTREAVGEQTEPLPEKEKCESGRFYVYELPEFFNREILVNCHDLDPWHSRCNAVSNGGLGPRVTGPGRRSDGHGRVVPGNLSSAWYWTDMFAGEIIHHERMLRHECRTAAPEYAAAFYIPFYAGLAVARYLFTNYTAKDRDRQCEMLLRWVAEQPYWARSNGSDHFIMLGRMSWDFRRRKDEDWGSSFINMPLMKNILRLSVEKDPWDQLEISVPYPTGFHPRSKSELNQWLRFVQAHKRRHLFTFVGAKRPLIGDFRTILLNHCHNESGSCRVVDCSGTRCYDGTWEILESFLESDFCLQPRGDAHTRKSTFDCMLAGSIPVFFWRRSIKYQYEWFLGHEPDDFSVFIDRRAVRNGTSIRKVLEGYSKDKVREMRQRIISLIPKFVYRYTNSDDFRDYKDAFDITIDGVLRRFKEQKGSTNTTNGGTTS</sequence>
<dbReference type="OrthoDB" id="1924787at2759"/>
<dbReference type="Proteomes" id="UP000250235">
    <property type="component" value="Unassembled WGS sequence"/>
</dbReference>
<gene>
    <name evidence="9" type="ORF">F511_36055</name>
</gene>
<dbReference type="AlphaFoldDB" id="A0A2Z7C7I0"/>
<dbReference type="InterPro" id="IPR040911">
    <property type="entry name" value="Exostosin_GT47"/>
</dbReference>
<keyword evidence="7" id="KW-0472">Membrane</keyword>
<evidence type="ECO:0000256" key="7">
    <source>
        <dbReference type="SAM" id="Phobius"/>
    </source>
</evidence>
<evidence type="ECO:0000256" key="4">
    <source>
        <dbReference type="ARBA" id="ARBA00022968"/>
    </source>
</evidence>
<proteinExistence type="inferred from homology"/>
<comment type="subcellular location">
    <subcellularLocation>
        <location evidence="1">Golgi apparatus membrane</location>
        <topology evidence="1">Single-pass type II membrane protein</topology>
    </subcellularLocation>
</comment>
<dbReference type="PANTHER" id="PTHR11062:SF219">
    <property type="entry name" value="XYLOGLUCAN GALACTOSYLTRANSFERASE XLT2-LIKE"/>
    <property type="match status" value="1"/>
</dbReference>
<feature type="region of interest" description="Disordered" evidence="6">
    <location>
        <begin position="56"/>
        <end position="76"/>
    </location>
</feature>
<dbReference type="InterPro" id="IPR004263">
    <property type="entry name" value="Exostosin"/>
</dbReference>
<organism evidence="9 10">
    <name type="scientific">Dorcoceras hygrometricum</name>
    <dbReference type="NCBI Taxonomy" id="472368"/>
    <lineage>
        <taxon>Eukaryota</taxon>
        <taxon>Viridiplantae</taxon>
        <taxon>Streptophyta</taxon>
        <taxon>Embryophyta</taxon>
        <taxon>Tracheophyta</taxon>
        <taxon>Spermatophyta</taxon>
        <taxon>Magnoliopsida</taxon>
        <taxon>eudicotyledons</taxon>
        <taxon>Gunneridae</taxon>
        <taxon>Pentapetalae</taxon>
        <taxon>asterids</taxon>
        <taxon>lamiids</taxon>
        <taxon>Lamiales</taxon>
        <taxon>Gesneriaceae</taxon>
        <taxon>Didymocarpoideae</taxon>
        <taxon>Trichosporeae</taxon>
        <taxon>Loxocarpinae</taxon>
        <taxon>Dorcoceras</taxon>
    </lineage>
</organism>
<dbReference type="Pfam" id="PF03016">
    <property type="entry name" value="Exostosin_GT47"/>
    <property type="match status" value="1"/>
</dbReference>
<accession>A0A2Z7C7I0</accession>
<dbReference type="GO" id="GO:0009969">
    <property type="term" value="P:xyloglucan biosynthetic process"/>
    <property type="evidence" value="ECO:0007669"/>
    <property type="project" value="TreeGrafter"/>
</dbReference>
<evidence type="ECO:0000259" key="8">
    <source>
        <dbReference type="Pfam" id="PF03016"/>
    </source>
</evidence>
<dbReference type="GO" id="GO:0008378">
    <property type="term" value="F:galactosyltransferase activity"/>
    <property type="evidence" value="ECO:0007669"/>
    <property type="project" value="TreeGrafter"/>
</dbReference>
<keyword evidence="3" id="KW-0808">Transferase</keyword>
<keyword evidence="7" id="KW-0812">Transmembrane</keyword>
<reference evidence="9 10" key="1">
    <citation type="journal article" date="2015" name="Proc. Natl. Acad. Sci. U.S.A.">
        <title>The resurrection genome of Boea hygrometrica: A blueprint for survival of dehydration.</title>
        <authorList>
            <person name="Xiao L."/>
            <person name="Yang G."/>
            <person name="Zhang L."/>
            <person name="Yang X."/>
            <person name="Zhao S."/>
            <person name="Ji Z."/>
            <person name="Zhou Q."/>
            <person name="Hu M."/>
            <person name="Wang Y."/>
            <person name="Chen M."/>
            <person name="Xu Y."/>
            <person name="Jin H."/>
            <person name="Xiao X."/>
            <person name="Hu G."/>
            <person name="Bao F."/>
            <person name="Hu Y."/>
            <person name="Wan P."/>
            <person name="Li L."/>
            <person name="Deng X."/>
            <person name="Kuang T."/>
            <person name="Xiang C."/>
            <person name="Zhu J.K."/>
            <person name="Oliver M.J."/>
            <person name="He Y."/>
        </authorList>
    </citation>
    <scope>NUCLEOTIDE SEQUENCE [LARGE SCALE GENOMIC DNA]</scope>
    <source>
        <strain evidence="10">cv. XS01</strain>
    </source>
</reference>
<evidence type="ECO:0000313" key="10">
    <source>
        <dbReference type="Proteomes" id="UP000250235"/>
    </source>
</evidence>
<evidence type="ECO:0000256" key="2">
    <source>
        <dbReference type="ARBA" id="ARBA00010271"/>
    </source>
</evidence>
<evidence type="ECO:0000256" key="3">
    <source>
        <dbReference type="ARBA" id="ARBA00022676"/>
    </source>
</evidence>
<keyword evidence="3" id="KW-0328">Glycosyltransferase</keyword>
<evidence type="ECO:0000256" key="1">
    <source>
        <dbReference type="ARBA" id="ARBA00004323"/>
    </source>
</evidence>
<dbReference type="EMBL" id="KQ999914">
    <property type="protein sequence ID" value="KZV40590.1"/>
    <property type="molecule type" value="Genomic_DNA"/>
</dbReference>
<name>A0A2Z7C7I0_9LAMI</name>
<dbReference type="PANTHER" id="PTHR11062">
    <property type="entry name" value="EXOSTOSIN HEPARAN SULFATE GLYCOSYLTRANSFERASE -RELATED"/>
    <property type="match status" value="1"/>
</dbReference>
<comment type="similarity">
    <text evidence="2">Belongs to the glycosyltransferase 47 family.</text>
</comment>
<feature type="domain" description="Exostosin GT47" evidence="8">
    <location>
        <begin position="81"/>
        <end position="424"/>
    </location>
</feature>
<feature type="transmembrane region" description="Helical" evidence="7">
    <location>
        <begin position="29"/>
        <end position="54"/>
    </location>
</feature>
<evidence type="ECO:0000256" key="5">
    <source>
        <dbReference type="ARBA" id="ARBA00023034"/>
    </source>
</evidence>
<evidence type="ECO:0000313" key="9">
    <source>
        <dbReference type="EMBL" id="KZV40590.1"/>
    </source>
</evidence>